<dbReference type="Proteomes" id="UP000027222">
    <property type="component" value="Unassembled WGS sequence"/>
</dbReference>
<sequence>MLDVGSNHGVDSLPDPDISMADADVPVDSGPLPDQVNTEMEPELPTQRVRRLTECALAMLADSLPEGPGVLQSDDENSDADSVLPEAESTSPLRLPLRIRIRRIFKTVANKFGLIEFLQDVLLNEDFKIDDLRGVDCDRLDKELANNPGGVAETNGSRCEAASR</sequence>
<evidence type="ECO:0000313" key="2">
    <source>
        <dbReference type="EMBL" id="KDR68963.1"/>
    </source>
</evidence>
<protein>
    <submittedName>
        <fullName evidence="2">Uncharacterized protein</fullName>
    </submittedName>
</protein>
<dbReference type="HOGENOM" id="CLU_1619142_0_0_1"/>
<evidence type="ECO:0000256" key="1">
    <source>
        <dbReference type="SAM" id="MobiDB-lite"/>
    </source>
</evidence>
<feature type="region of interest" description="Disordered" evidence="1">
    <location>
        <begin position="1"/>
        <end position="45"/>
    </location>
</feature>
<proteinExistence type="predicted"/>
<gene>
    <name evidence="2" type="ORF">GALMADRAFT_145983</name>
</gene>
<feature type="region of interest" description="Disordered" evidence="1">
    <location>
        <begin position="64"/>
        <end position="90"/>
    </location>
</feature>
<dbReference type="AlphaFoldDB" id="A0A067SQE0"/>
<accession>A0A067SQE0</accession>
<dbReference type="EMBL" id="KL142405">
    <property type="protein sequence ID" value="KDR68963.1"/>
    <property type="molecule type" value="Genomic_DNA"/>
</dbReference>
<reference evidence="3" key="1">
    <citation type="journal article" date="2014" name="Proc. Natl. Acad. Sci. U.S.A.">
        <title>Extensive sampling of basidiomycete genomes demonstrates inadequacy of the white-rot/brown-rot paradigm for wood decay fungi.</title>
        <authorList>
            <person name="Riley R."/>
            <person name="Salamov A.A."/>
            <person name="Brown D.W."/>
            <person name="Nagy L.G."/>
            <person name="Floudas D."/>
            <person name="Held B.W."/>
            <person name="Levasseur A."/>
            <person name="Lombard V."/>
            <person name="Morin E."/>
            <person name="Otillar R."/>
            <person name="Lindquist E.A."/>
            <person name="Sun H."/>
            <person name="LaButti K.M."/>
            <person name="Schmutz J."/>
            <person name="Jabbour D."/>
            <person name="Luo H."/>
            <person name="Baker S.E."/>
            <person name="Pisabarro A.G."/>
            <person name="Walton J.D."/>
            <person name="Blanchette R.A."/>
            <person name="Henrissat B."/>
            <person name="Martin F."/>
            <person name="Cullen D."/>
            <person name="Hibbett D.S."/>
            <person name="Grigoriev I.V."/>
        </authorList>
    </citation>
    <scope>NUCLEOTIDE SEQUENCE [LARGE SCALE GENOMIC DNA]</scope>
    <source>
        <strain evidence="3">CBS 339.88</strain>
    </source>
</reference>
<name>A0A067SQE0_GALM3</name>
<keyword evidence="3" id="KW-1185">Reference proteome</keyword>
<organism evidence="2 3">
    <name type="scientific">Galerina marginata (strain CBS 339.88)</name>
    <dbReference type="NCBI Taxonomy" id="685588"/>
    <lineage>
        <taxon>Eukaryota</taxon>
        <taxon>Fungi</taxon>
        <taxon>Dikarya</taxon>
        <taxon>Basidiomycota</taxon>
        <taxon>Agaricomycotina</taxon>
        <taxon>Agaricomycetes</taxon>
        <taxon>Agaricomycetidae</taxon>
        <taxon>Agaricales</taxon>
        <taxon>Agaricineae</taxon>
        <taxon>Strophariaceae</taxon>
        <taxon>Galerina</taxon>
    </lineage>
</organism>
<evidence type="ECO:0000313" key="3">
    <source>
        <dbReference type="Proteomes" id="UP000027222"/>
    </source>
</evidence>
<dbReference type="OrthoDB" id="10664794at2759"/>